<dbReference type="SUPFAM" id="SSF52540">
    <property type="entry name" value="P-loop containing nucleoside triphosphate hydrolases"/>
    <property type="match status" value="1"/>
</dbReference>
<dbReference type="InterPro" id="IPR031168">
    <property type="entry name" value="G_TrmE"/>
</dbReference>
<feature type="binding site" evidence="10">
    <location>
        <position position="21"/>
    </location>
    <ligand>
        <name>(6S)-5-formyl-5,6,7,8-tetrahydrofolate</name>
        <dbReference type="ChEBI" id="CHEBI:57457"/>
    </ligand>
</feature>
<keyword evidence="4 10" id="KW-0479">Metal-binding</keyword>
<dbReference type="PANTHER" id="PTHR42714">
    <property type="entry name" value="TRNA MODIFICATION GTPASE GTPBP3"/>
    <property type="match status" value="1"/>
</dbReference>
<dbReference type="InterPro" id="IPR005225">
    <property type="entry name" value="Small_GTP-bd"/>
</dbReference>
<evidence type="ECO:0000256" key="11">
    <source>
        <dbReference type="RuleBase" id="RU003313"/>
    </source>
</evidence>
<keyword evidence="8 10" id="KW-0630">Potassium</keyword>
<feature type="binding site" evidence="10">
    <location>
        <position position="250"/>
    </location>
    <ligand>
        <name>K(+)</name>
        <dbReference type="ChEBI" id="CHEBI:29103"/>
    </ligand>
</feature>
<comment type="caution">
    <text evidence="10">Lacks conserved residue(s) required for the propagation of feature annotation.</text>
</comment>
<dbReference type="Pfam" id="PF12631">
    <property type="entry name" value="MnmE_helical"/>
    <property type="match status" value="1"/>
</dbReference>
<evidence type="ECO:0000256" key="8">
    <source>
        <dbReference type="ARBA" id="ARBA00022958"/>
    </source>
</evidence>
<dbReference type="CDD" id="cd14858">
    <property type="entry name" value="TrmE_N"/>
    <property type="match status" value="1"/>
</dbReference>
<sequence length="459" mass="50966">MDDTIVGLATPAGEGAIHVIRLSGKQAQKILDVCFCPVHQDKWLSDTTFTLHLGNFYDGAMQLDQVLISRMKGPHSFTGEDVYEINCHGGLIPARRIIEACLRQGARLAEPGEFSKRAFLNGKMDLVQAEALIDLISSRTELSADLALLQLGGRLSSRINEVRQDILDILSYIEATIDFPEDEIDDLALKELSEKILNAKENSLEIFKGSKTGKIIREGLSTVIAGRPNVGKSSLLNALLHEERAIVTDIPGTTRDEIHEYIKIGEVLLHLTDTAGIRESDDPVEMIGIERAWKALSMADVILLLLDASEIRSGRLTNEEKTILEEYANKTIVLINKIDLLSSYEFKDTFLSPEVFALAFSVKNRIGFAELEKEILSRVFEGEISVTIDPLLSNIRQIQALENCIHSLEKALEAVYANVPFDLVSIDVRSALEEISLITGHQVQEELLNNIFSRFCIGK</sequence>
<evidence type="ECO:0000256" key="7">
    <source>
        <dbReference type="ARBA" id="ARBA00022842"/>
    </source>
</evidence>
<feature type="binding site" evidence="10">
    <location>
        <begin position="229"/>
        <end position="234"/>
    </location>
    <ligand>
        <name>GTP</name>
        <dbReference type="ChEBI" id="CHEBI:37565"/>
    </ligand>
</feature>
<dbReference type="InterPro" id="IPR027266">
    <property type="entry name" value="TrmE/GcvT-like"/>
</dbReference>
<dbReference type="NCBIfam" id="TIGR00450">
    <property type="entry name" value="mnmE_trmE_thdF"/>
    <property type="match status" value="1"/>
</dbReference>
<protein>
    <recommendedName>
        <fullName evidence="10">tRNA modification GTPase MnmE</fullName>
        <ecNumber evidence="10">3.6.-.-</ecNumber>
    </recommendedName>
</protein>
<dbReference type="AlphaFoldDB" id="A0A857DLH0"/>
<evidence type="ECO:0000256" key="3">
    <source>
        <dbReference type="ARBA" id="ARBA00022694"/>
    </source>
</evidence>
<evidence type="ECO:0000313" key="13">
    <source>
        <dbReference type="EMBL" id="QHA01817.1"/>
    </source>
</evidence>
<feature type="binding site" evidence="10">
    <location>
        <position position="248"/>
    </location>
    <ligand>
        <name>K(+)</name>
        <dbReference type="ChEBI" id="CHEBI:29103"/>
    </ligand>
</feature>
<comment type="similarity">
    <text evidence="1 10 11">Belongs to the TRAFAC class TrmE-Era-EngA-EngB-Septin-like GTPase superfamily. TrmE GTPase family.</text>
</comment>
<dbReference type="GO" id="GO:0005525">
    <property type="term" value="F:GTP binding"/>
    <property type="evidence" value="ECO:0007669"/>
    <property type="project" value="UniProtKB-UniRule"/>
</dbReference>
<proteinExistence type="inferred from homology"/>
<feature type="binding site" evidence="10">
    <location>
        <position position="229"/>
    </location>
    <ligand>
        <name>K(+)</name>
        <dbReference type="ChEBI" id="CHEBI:29103"/>
    </ligand>
</feature>
<accession>A0A857DLH0</accession>
<comment type="subunit">
    <text evidence="10">Homodimer. Heterotetramer of two MnmE and two MnmG subunits.</text>
</comment>
<dbReference type="Proteomes" id="UP000430508">
    <property type="component" value="Chromosome"/>
</dbReference>
<dbReference type="InterPro" id="IPR006073">
    <property type="entry name" value="GTP-bd"/>
</dbReference>
<evidence type="ECO:0000256" key="4">
    <source>
        <dbReference type="ARBA" id="ARBA00022723"/>
    </source>
</evidence>
<dbReference type="PROSITE" id="PS51709">
    <property type="entry name" value="G_TRME"/>
    <property type="match status" value="1"/>
</dbReference>
<name>A0A857DLH0_9FIRM</name>
<feature type="binding site" evidence="10">
    <location>
        <begin position="273"/>
        <end position="276"/>
    </location>
    <ligand>
        <name>GTP</name>
        <dbReference type="ChEBI" id="CHEBI:37565"/>
    </ligand>
</feature>
<reference evidence="13 14" key="1">
    <citation type="submission" date="2019-12" db="EMBL/GenBank/DDBJ databases">
        <title>Sequence classification of anaerobic respiratory reductive dehalogenases: First we see many, then we see few.</title>
        <authorList>
            <person name="Molenda O."/>
            <person name="Puentes Jacome L.A."/>
            <person name="Cao X."/>
            <person name="Nesbo C.L."/>
            <person name="Tang S."/>
            <person name="Morson N."/>
            <person name="Patron J."/>
            <person name="Lomheim L."/>
            <person name="Wishart D.S."/>
            <person name="Edwards E.A."/>
        </authorList>
    </citation>
    <scope>NUCLEOTIDE SEQUENCE [LARGE SCALE GENOMIC DNA]</scope>
    <source>
        <strain evidence="13 14">12DCA</strain>
    </source>
</reference>
<evidence type="ECO:0000256" key="2">
    <source>
        <dbReference type="ARBA" id="ARBA00022490"/>
    </source>
</evidence>
<dbReference type="EC" id="3.6.-.-" evidence="10"/>
<evidence type="ECO:0000256" key="9">
    <source>
        <dbReference type="ARBA" id="ARBA00023134"/>
    </source>
</evidence>
<dbReference type="InterPro" id="IPR004520">
    <property type="entry name" value="GTPase_MnmE"/>
</dbReference>
<dbReference type="EMBL" id="CP046996">
    <property type="protein sequence ID" value="QHA01817.1"/>
    <property type="molecule type" value="Genomic_DNA"/>
</dbReference>
<feature type="binding site" evidence="10">
    <location>
        <position position="253"/>
    </location>
    <ligand>
        <name>K(+)</name>
        <dbReference type="ChEBI" id="CHEBI:29103"/>
    </ligand>
</feature>
<dbReference type="GO" id="GO:0005829">
    <property type="term" value="C:cytosol"/>
    <property type="evidence" value="ECO:0007669"/>
    <property type="project" value="TreeGrafter"/>
</dbReference>
<feature type="binding site" evidence="10">
    <location>
        <position position="459"/>
    </location>
    <ligand>
        <name>(6S)-5-formyl-5,6,7,8-tetrahydrofolate</name>
        <dbReference type="ChEBI" id="CHEBI:57457"/>
    </ligand>
</feature>
<feature type="binding site" evidence="10">
    <location>
        <position position="123"/>
    </location>
    <ligand>
        <name>(6S)-5-formyl-5,6,7,8-tetrahydrofolate</name>
        <dbReference type="ChEBI" id="CHEBI:57457"/>
    </ligand>
</feature>
<keyword evidence="5 10" id="KW-0547">Nucleotide-binding</keyword>
<dbReference type="FunFam" id="3.40.50.300:FF:001376">
    <property type="entry name" value="tRNA modification GTPase MnmE"/>
    <property type="match status" value="1"/>
</dbReference>
<dbReference type="SUPFAM" id="SSF116878">
    <property type="entry name" value="TrmE connector domain"/>
    <property type="match status" value="1"/>
</dbReference>
<dbReference type="Pfam" id="PF10396">
    <property type="entry name" value="TrmE_N"/>
    <property type="match status" value="1"/>
</dbReference>
<keyword evidence="3 10" id="KW-0819">tRNA processing</keyword>
<evidence type="ECO:0000259" key="12">
    <source>
        <dbReference type="PROSITE" id="PS51709"/>
    </source>
</evidence>
<feature type="binding site" evidence="10">
    <location>
        <position position="254"/>
    </location>
    <ligand>
        <name>Mg(2+)</name>
        <dbReference type="ChEBI" id="CHEBI:18420"/>
    </ligand>
</feature>
<feature type="binding site" evidence="10">
    <location>
        <position position="84"/>
    </location>
    <ligand>
        <name>(6S)-5-formyl-5,6,7,8-tetrahydrofolate</name>
        <dbReference type="ChEBI" id="CHEBI:57457"/>
    </ligand>
</feature>
<feature type="binding site" evidence="10">
    <location>
        <position position="233"/>
    </location>
    <ligand>
        <name>Mg(2+)</name>
        <dbReference type="ChEBI" id="CHEBI:18420"/>
    </ligand>
</feature>
<dbReference type="RefSeq" id="WP_019224904.1">
    <property type="nucleotide sequence ID" value="NZ_CP046996.1"/>
</dbReference>
<dbReference type="GO" id="GO:0003924">
    <property type="term" value="F:GTPase activity"/>
    <property type="evidence" value="ECO:0007669"/>
    <property type="project" value="UniProtKB-UniRule"/>
</dbReference>
<comment type="subcellular location">
    <subcellularLocation>
        <location evidence="10">Cytoplasm</location>
    </subcellularLocation>
</comment>
<dbReference type="Pfam" id="PF01926">
    <property type="entry name" value="MMR_HSR1"/>
    <property type="match status" value="1"/>
</dbReference>
<gene>
    <name evidence="10 13" type="primary">mnmE</name>
    <name evidence="10" type="synonym">trmE</name>
    <name evidence="13" type="ORF">GQ588_14830</name>
</gene>
<keyword evidence="6 10" id="KW-0378">Hydrolase</keyword>
<evidence type="ECO:0000313" key="14">
    <source>
        <dbReference type="Proteomes" id="UP000430508"/>
    </source>
</evidence>
<dbReference type="GO" id="GO:0046872">
    <property type="term" value="F:metal ion binding"/>
    <property type="evidence" value="ECO:0007669"/>
    <property type="project" value="UniProtKB-KW"/>
</dbReference>
<evidence type="ECO:0000256" key="6">
    <source>
        <dbReference type="ARBA" id="ARBA00022801"/>
    </source>
</evidence>
<dbReference type="InterPro" id="IPR025867">
    <property type="entry name" value="MnmE_helical"/>
</dbReference>
<dbReference type="HAMAP" id="MF_00379">
    <property type="entry name" value="GTPase_MnmE"/>
    <property type="match status" value="1"/>
</dbReference>
<comment type="function">
    <text evidence="10">Exhibits a very high intrinsic GTPase hydrolysis rate. Involved in the addition of a carboxymethylaminomethyl (cmnm) group at the wobble position (U34) of certain tRNAs, forming tRNA-cmnm(5)s(2)U34.</text>
</comment>
<evidence type="ECO:0000256" key="10">
    <source>
        <dbReference type="HAMAP-Rule" id="MF_00379"/>
    </source>
</evidence>
<dbReference type="Gene3D" id="3.40.50.300">
    <property type="entry name" value="P-loop containing nucleotide triphosphate hydrolases"/>
    <property type="match status" value="1"/>
</dbReference>
<feature type="domain" description="TrmE-type G" evidence="12">
    <location>
        <begin position="219"/>
        <end position="380"/>
    </location>
</feature>
<dbReference type="Gene3D" id="1.20.120.430">
    <property type="entry name" value="tRNA modification GTPase MnmE domain 2"/>
    <property type="match status" value="1"/>
</dbReference>
<evidence type="ECO:0000256" key="5">
    <source>
        <dbReference type="ARBA" id="ARBA00022741"/>
    </source>
</evidence>
<dbReference type="InterPro" id="IPR027368">
    <property type="entry name" value="MnmE_dom2"/>
</dbReference>
<comment type="cofactor">
    <cofactor evidence="10">
        <name>K(+)</name>
        <dbReference type="ChEBI" id="CHEBI:29103"/>
    </cofactor>
    <text evidence="10">Binds 1 potassium ion per subunit.</text>
</comment>
<feature type="binding site" evidence="10">
    <location>
        <begin position="248"/>
        <end position="254"/>
    </location>
    <ligand>
        <name>GTP</name>
        <dbReference type="ChEBI" id="CHEBI:37565"/>
    </ligand>
</feature>
<keyword evidence="7 10" id="KW-0460">Magnesium</keyword>
<dbReference type="NCBIfam" id="TIGR00231">
    <property type="entry name" value="small_GTP"/>
    <property type="match status" value="1"/>
</dbReference>
<dbReference type="CDD" id="cd04164">
    <property type="entry name" value="trmE"/>
    <property type="match status" value="1"/>
</dbReference>
<dbReference type="InterPro" id="IPR018948">
    <property type="entry name" value="GTP-bd_TrmE_N"/>
</dbReference>
<dbReference type="Gene3D" id="3.30.1360.120">
    <property type="entry name" value="Probable tRNA modification gtpase trme, domain 1"/>
    <property type="match status" value="1"/>
</dbReference>
<dbReference type="PANTHER" id="PTHR42714:SF2">
    <property type="entry name" value="TRNA MODIFICATION GTPASE GTPBP3, MITOCHONDRIAL"/>
    <property type="match status" value="1"/>
</dbReference>
<evidence type="ECO:0000256" key="1">
    <source>
        <dbReference type="ARBA" id="ARBA00011043"/>
    </source>
</evidence>
<organism evidence="13 14">
    <name type="scientific">Dehalobacter restrictus</name>
    <dbReference type="NCBI Taxonomy" id="55583"/>
    <lineage>
        <taxon>Bacteria</taxon>
        <taxon>Bacillati</taxon>
        <taxon>Bacillota</taxon>
        <taxon>Clostridia</taxon>
        <taxon>Eubacteriales</taxon>
        <taxon>Desulfitobacteriaceae</taxon>
        <taxon>Dehalobacter</taxon>
    </lineage>
</organism>
<dbReference type="GO" id="GO:0030488">
    <property type="term" value="P:tRNA methylation"/>
    <property type="evidence" value="ECO:0007669"/>
    <property type="project" value="TreeGrafter"/>
</dbReference>
<keyword evidence="2 10" id="KW-0963">Cytoplasm</keyword>
<dbReference type="InterPro" id="IPR027417">
    <property type="entry name" value="P-loop_NTPase"/>
</dbReference>
<keyword evidence="9 10" id="KW-0342">GTP-binding</keyword>
<dbReference type="GO" id="GO:0002098">
    <property type="term" value="P:tRNA wobble uridine modification"/>
    <property type="evidence" value="ECO:0007669"/>
    <property type="project" value="TreeGrafter"/>
</dbReference>